<keyword evidence="1" id="KW-0732">Signal</keyword>
<dbReference type="STRING" id="1197717.BED41_10500"/>
<proteinExistence type="predicted"/>
<evidence type="ECO:0000256" key="1">
    <source>
        <dbReference type="ARBA" id="ARBA00022729"/>
    </source>
</evidence>
<evidence type="ECO:0000313" key="7">
    <source>
        <dbReference type="Proteomes" id="UP000093044"/>
    </source>
</evidence>
<dbReference type="InterPro" id="IPR014756">
    <property type="entry name" value="Ig_E-set"/>
</dbReference>
<keyword evidence="4" id="KW-0624">Polysaccharide degradation</keyword>
<keyword evidence="3" id="KW-0119">Carbohydrate metabolism</keyword>
<sequence length="68" mass="6815">MVLTVSASSAVTALKIGGTAVNSSNYTISGGELTITGDYLATLTNGEKTFTVETGDGLNATVKVTVSD</sequence>
<dbReference type="GO" id="GO:0030245">
    <property type="term" value="P:cellulose catabolic process"/>
    <property type="evidence" value="ECO:0007669"/>
    <property type="project" value="UniProtKB-KW"/>
</dbReference>
<feature type="domain" description="Carbohydrate binding X2" evidence="5">
    <location>
        <begin position="10"/>
        <end position="64"/>
    </location>
</feature>
<dbReference type="KEGG" id="cpor:BED41_10500"/>
<accession>A0A1B2I655</accession>
<evidence type="ECO:0000256" key="2">
    <source>
        <dbReference type="ARBA" id="ARBA00023001"/>
    </source>
</evidence>
<dbReference type="InterPro" id="IPR013783">
    <property type="entry name" value="Ig-like_fold"/>
</dbReference>
<evidence type="ECO:0000256" key="4">
    <source>
        <dbReference type="ARBA" id="ARBA00023326"/>
    </source>
</evidence>
<dbReference type="InterPro" id="IPR005102">
    <property type="entry name" value="Carbo-bd_X2"/>
</dbReference>
<dbReference type="AlphaFoldDB" id="A0A1B2I655"/>
<evidence type="ECO:0000313" key="6">
    <source>
        <dbReference type="EMBL" id="ANZ45459.1"/>
    </source>
</evidence>
<dbReference type="SUPFAM" id="SSF81296">
    <property type="entry name" value="E set domains"/>
    <property type="match status" value="1"/>
</dbReference>
<gene>
    <name evidence="6" type="ORF">BED41_10500</name>
</gene>
<dbReference type="Gene3D" id="2.60.40.10">
    <property type="entry name" value="Immunoglobulins"/>
    <property type="match status" value="1"/>
</dbReference>
<reference evidence="6" key="1">
    <citation type="submission" date="2016-08" db="EMBL/GenBank/DDBJ databases">
        <title>Complete genome of Cloacibacillus porcorum.</title>
        <authorList>
            <person name="Looft T."/>
            <person name="Bayles D.O."/>
            <person name="Alt D.P."/>
        </authorList>
    </citation>
    <scope>NUCLEOTIDE SEQUENCE [LARGE SCALE GENOMIC DNA]</scope>
    <source>
        <strain evidence="6">CL-84</strain>
    </source>
</reference>
<evidence type="ECO:0000256" key="3">
    <source>
        <dbReference type="ARBA" id="ARBA00023277"/>
    </source>
</evidence>
<dbReference type="EMBL" id="CP016757">
    <property type="protein sequence ID" value="ANZ45459.1"/>
    <property type="molecule type" value="Genomic_DNA"/>
</dbReference>
<organism evidence="6 7">
    <name type="scientific">Cloacibacillus porcorum</name>
    <dbReference type="NCBI Taxonomy" id="1197717"/>
    <lineage>
        <taxon>Bacteria</taxon>
        <taxon>Thermotogati</taxon>
        <taxon>Synergistota</taxon>
        <taxon>Synergistia</taxon>
        <taxon>Synergistales</taxon>
        <taxon>Synergistaceae</taxon>
        <taxon>Cloacibacillus</taxon>
    </lineage>
</organism>
<keyword evidence="7" id="KW-1185">Reference proteome</keyword>
<evidence type="ECO:0000259" key="5">
    <source>
        <dbReference type="Pfam" id="PF03442"/>
    </source>
</evidence>
<dbReference type="Pfam" id="PF03442">
    <property type="entry name" value="CBM_X2"/>
    <property type="match status" value="1"/>
</dbReference>
<name>A0A1B2I655_9BACT</name>
<protein>
    <recommendedName>
        <fullName evidence="5">Carbohydrate binding X2 domain-containing protein</fullName>
    </recommendedName>
</protein>
<dbReference type="Proteomes" id="UP000093044">
    <property type="component" value="Chromosome"/>
</dbReference>
<keyword evidence="2" id="KW-0136">Cellulose degradation</keyword>